<sequence length="266" mass="28598">MRCANIHNGRDLNICNTIQKANWAFDEFTSAKENLITLNSIPTSTTPPFVKINIGDSSGDCASGLVSLSFRKTQPKEAIVFIELLEAEITAMYGETVNRAEAHGTKTEEQKIGTSLLHERPSYPGSDCRDAKTPKCQTFTAGVISEPYDGPSSPGSAAEGPKGTLFGMSGGPPGKCLICSLVDDHPTSVCPYTLMVPSNAIISSGSDVVCPICDRYNGQGNCCKRQGHAVLKRCVICSTWGEHWSDTCLHRVAPSPRLLDSPLQTF</sequence>
<protein>
    <submittedName>
        <fullName evidence="1">Uncharacterized protein</fullName>
    </submittedName>
</protein>
<dbReference type="Proteomes" id="UP001457282">
    <property type="component" value="Unassembled WGS sequence"/>
</dbReference>
<reference evidence="1 2" key="1">
    <citation type="journal article" date="2023" name="G3 (Bethesda)">
        <title>A chromosome-length genome assembly and annotation of blackberry (Rubus argutus, cv. 'Hillquist').</title>
        <authorList>
            <person name="Bruna T."/>
            <person name="Aryal R."/>
            <person name="Dudchenko O."/>
            <person name="Sargent D.J."/>
            <person name="Mead D."/>
            <person name="Buti M."/>
            <person name="Cavallini A."/>
            <person name="Hytonen T."/>
            <person name="Andres J."/>
            <person name="Pham M."/>
            <person name="Weisz D."/>
            <person name="Mascagni F."/>
            <person name="Usai G."/>
            <person name="Natali L."/>
            <person name="Bassil N."/>
            <person name="Fernandez G.E."/>
            <person name="Lomsadze A."/>
            <person name="Armour M."/>
            <person name="Olukolu B."/>
            <person name="Poorten T."/>
            <person name="Britton C."/>
            <person name="Davik J."/>
            <person name="Ashrafi H."/>
            <person name="Aiden E.L."/>
            <person name="Borodovsky M."/>
            <person name="Worthington M."/>
        </authorList>
    </citation>
    <scope>NUCLEOTIDE SEQUENCE [LARGE SCALE GENOMIC DNA]</scope>
    <source>
        <strain evidence="1">PI 553951</strain>
    </source>
</reference>
<dbReference type="EMBL" id="JBEDUW010000003">
    <property type="protein sequence ID" value="KAK9936841.1"/>
    <property type="molecule type" value="Genomic_DNA"/>
</dbReference>
<comment type="caution">
    <text evidence="1">The sequence shown here is derived from an EMBL/GenBank/DDBJ whole genome shotgun (WGS) entry which is preliminary data.</text>
</comment>
<accession>A0AAW1XIY9</accession>
<evidence type="ECO:0000313" key="2">
    <source>
        <dbReference type="Proteomes" id="UP001457282"/>
    </source>
</evidence>
<name>A0AAW1XIY9_RUBAR</name>
<evidence type="ECO:0000313" key="1">
    <source>
        <dbReference type="EMBL" id="KAK9936841.1"/>
    </source>
</evidence>
<dbReference type="AlphaFoldDB" id="A0AAW1XIY9"/>
<organism evidence="1 2">
    <name type="scientific">Rubus argutus</name>
    <name type="common">Southern blackberry</name>
    <dbReference type="NCBI Taxonomy" id="59490"/>
    <lineage>
        <taxon>Eukaryota</taxon>
        <taxon>Viridiplantae</taxon>
        <taxon>Streptophyta</taxon>
        <taxon>Embryophyta</taxon>
        <taxon>Tracheophyta</taxon>
        <taxon>Spermatophyta</taxon>
        <taxon>Magnoliopsida</taxon>
        <taxon>eudicotyledons</taxon>
        <taxon>Gunneridae</taxon>
        <taxon>Pentapetalae</taxon>
        <taxon>rosids</taxon>
        <taxon>fabids</taxon>
        <taxon>Rosales</taxon>
        <taxon>Rosaceae</taxon>
        <taxon>Rosoideae</taxon>
        <taxon>Rosoideae incertae sedis</taxon>
        <taxon>Rubus</taxon>
    </lineage>
</organism>
<gene>
    <name evidence="1" type="ORF">M0R45_013664</name>
</gene>
<keyword evidence="2" id="KW-1185">Reference proteome</keyword>
<proteinExistence type="predicted"/>